<evidence type="ECO:0000256" key="9">
    <source>
        <dbReference type="ARBA" id="ARBA00023015"/>
    </source>
</evidence>
<dbReference type="GO" id="GO:0140944">
    <property type="term" value="F:histone H4K20 monomethyltransferase activity"/>
    <property type="evidence" value="ECO:0007669"/>
    <property type="project" value="UniProtKB-EC"/>
</dbReference>
<protein>
    <recommendedName>
        <fullName evidence="3">[histone H4]-lysine(20) N-methyltransferase</fullName>
        <ecNumber evidence="3">2.1.1.361</ecNumber>
    </recommendedName>
</protein>
<dbReference type="EC" id="2.1.1.361" evidence="3"/>
<evidence type="ECO:0000313" key="15">
    <source>
        <dbReference type="EMBL" id="CAL4109873.1"/>
    </source>
</evidence>
<evidence type="ECO:0000256" key="7">
    <source>
        <dbReference type="ARBA" id="ARBA00022691"/>
    </source>
</evidence>
<dbReference type="PROSITE" id="PS50280">
    <property type="entry name" value="SET"/>
    <property type="match status" value="1"/>
</dbReference>
<evidence type="ECO:0000256" key="2">
    <source>
        <dbReference type="ARBA" id="ARBA00004286"/>
    </source>
</evidence>
<dbReference type="GO" id="GO:0032259">
    <property type="term" value="P:methylation"/>
    <property type="evidence" value="ECO:0007669"/>
    <property type="project" value="UniProtKB-KW"/>
</dbReference>
<feature type="domain" description="SET" evidence="14">
    <location>
        <begin position="332"/>
        <end position="453"/>
    </location>
</feature>
<evidence type="ECO:0000256" key="3">
    <source>
        <dbReference type="ARBA" id="ARBA00012187"/>
    </source>
</evidence>
<name>A0AAV2R5C7_MEGNR</name>
<evidence type="ECO:0000256" key="5">
    <source>
        <dbReference type="ARBA" id="ARBA00022603"/>
    </source>
</evidence>
<dbReference type="GO" id="GO:0043516">
    <property type="term" value="P:regulation of DNA damage response, signal transduction by p53 class mediator"/>
    <property type="evidence" value="ECO:0007669"/>
    <property type="project" value="TreeGrafter"/>
</dbReference>
<evidence type="ECO:0000256" key="4">
    <source>
        <dbReference type="ARBA" id="ARBA00022454"/>
    </source>
</evidence>
<evidence type="ECO:0000256" key="6">
    <source>
        <dbReference type="ARBA" id="ARBA00022679"/>
    </source>
</evidence>
<keyword evidence="4" id="KW-0158">Chromosome</keyword>
<keyword evidence="10" id="KW-0804">Transcription</keyword>
<evidence type="ECO:0000256" key="10">
    <source>
        <dbReference type="ARBA" id="ARBA00023163"/>
    </source>
</evidence>
<keyword evidence="9" id="KW-0805">Transcription regulation</keyword>
<evidence type="ECO:0000256" key="13">
    <source>
        <dbReference type="SAM" id="MobiDB-lite"/>
    </source>
</evidence>
<feature type="non-terminal residue" evidence="15">
    <location>
        <position position="469"/>
    </location>
</feature>
<dbReference type="SUPFAM" id="SSF82199">
    <property type="entry name" value="SET domain"/>
    <property type="match status" value="1"/>
</dbReference>
<evidence type="ECO:0000256" key="12">
    <source>
        <dbReference type="ARBA" id="ARBA00047784"/>
    </source>
</evidence>
<comment type="catalytic activity">
    <reaction evidence="12">
        <text>L-lysyl(20)-[histone H4] + S-adenosyl-L-methionine = N(6)-methyl-L-lysyl(20)-[histone H4] + S-adenosyl-L-homocysteine + H(+)</text>
        <dbReference type="Rhea" id="RHEA:60344"/>
        <dbReference type="Rhea" id="RHEA-COMP:15554"/>
        <dbReference type="Rhea" id="RHEA-COMP:15555"/>
        <dbReference type="ChEBI" id="CHEBI:15378"/>
        <dbReference type="ChEBI" id="CHEBI:29969"/>
        <dbReference type="ChEBI" id="CHEBI:57856"/>
        <dbReference type="ChEBI" id="CHEBI:59789"/>
        <dbReference type="ChEBI" id="CHEBI:61929"/>
        <dbReference type="EC" id="2.1.1.361"/>
    </reaction>
</comment>
<evidence type="ECO:0000256" key="11">
    <source>
        <dbReference type="ARBA" id="ARBA00023242"/>
    </source>
</evidence>
<dbReference type="CDD" id="cd10528">
    <property type="entry name" value="SET_SETD8"/>
    <property type="match status" value="1"/>
</dbReference>
<evidence type="ECO:0000256" key="8">
    <source>
        <dbReference type="ARBA" id="ARBA00022853"/>
    </source>
</evidence>
<organism evidence="15 16">
    <name type="scientific">Meganyctiphanes norvegica</name>
    <name type="common">Northern krill</name>
    <name type="synonym">Thysanopoda norvegica</name>
    <dbReference type="NCBI Taxonomy" id="48144"/>
    <lineage>
        <taxon>Eukaryota</taxon>
        <taxon>Metazoa</taxon>
        <taxon>Ecdysozoa</taxon>
        <taxon>Arthropoda</taxon>
        <taxon>Crustacea</taxon>
        <taxon>Multicrustacea</taxon>
        <taxon>Malacostraca</taxon>
        <taxon>Eumalacostraca</taxon>
        <taxon>Eucarida</taxon>
        <taxon>Euphausiacea</taxon>
        <taxon>Euphausiidae</taxon>
        <taxon>Meganyctiphanes</taxon>
    </lineage>
</organism>
<accession>A0AAV2R5C7</accession>
<keyword evidence="7" id="KW-0949">S-adenosyl-L-methionine</keyword>
<reference evidence="15 16" key="1">
    <citation type="submission" date="2024-05" db="EMBL/GenBank/DDBJ databases">
        <authorList>
            <person name="Wallberg A."/>
        </authorList>
    </citation>
    <scope>NUCLEOTIDE SEQUENCE [LARGE SCALE GENOMIC DNA]</scope>
</reference>
<dbReference type="InterPro" id="IPR051760">
    <property type="entry name" value="KMT5A"/>
</dbReference>
<dbReference type="GO" id="GO:0005634">
    <property type="term" value="C:nucleus"/>
    <property type="evidence" value="ECO:0007669"/>
    <property type="project" value="UniProtKB-SubCell"/>
</dbReference>
<dbReference type="InterPro" id="IPR046341">
    <property type="entry name" value="SET_dom_sf"/>
</dbReference>
<comment type="caution">
    <text evidence="15">The sequence shown here is derived from an EMBL/GenBank/DDBJ whole genome shotgun (WGS) entry which is preliminary data.</text>
</comment>
<dbReference type="EMBL" id="CAXKWB010014156">
    <property type="protein sequence ID" value="CAL4109873.1"/>
    <property type="molecule type" value="Genomic_DNA"/>
</dbReference>
<gene>
    <name evidence="15" type="ORF">MNOR_LOCUS19219</name>
</gene>
<dbReference type="SMART" id="SM00317">
    <property type="entry name" value="SET"/>
    <property type="match status" value="1"/>
</dbReference>
<dbReference type="GO" id="GO:0005700">
    <property type="term" value="C:polytene chromosome"/>
    <property type="evidence" value="ECO:0007669"/>
    <property type="project" value="TreeGrafter"/>
</dbReference>
<proteinExistence type="predicted"/>
<dbReference type="Proteomes" id="UP001497623">
    <property type="component" value="Unassembled WGS sequence"/>
</dbReference>
<dbReference type="Gene3D" id="2.170.270.10">
    <property type="entry name" value="SET domain"/>
    <property type="match status" value="1"/>
</dbReference>
<evidence type="ECO:0000259" key="14">
    <source>
        <dbReference type="PROSITE" id="PS50280"/>
    </source>
</evidence>
<feature type="region of interest" description="Disordered" evidence="13">
    <location>
        <begin position="144"/>
        <end position="179"/>
    </location>
</feature>
<dbReference type="Pfam" id="PF00856">
    <property type="entry name" value="SET"/>
    <property type="match status" value="1"/>
</dbReference>
<dbReference type="GO" id="GO:0006357">
    <property type="term" value="P:regulation of transcription by RNA polymerase II"/>
    <property type="evidence" value="ECO:0007669"/>
    <property type="project" value="TreeGrafter"/>
</dbReference>
<dbReference type="InterPro" id="IPR016858">
    <property type="entry name" value="KMT5A-like"/>
</dbReference>
<keyword evidence="11" id="KW-0539">Nucleus</keyword>
<dbReference type="PROSITE" id="PS51571">
    <property type="entry name" value="SAM_MT43_PR_SET"/>
    <property type="match status" value="1"/>
</dbReference>
<keyword evidence="16" id="KW-1185">Reference proteome</keyword>
<dbReference type="InterPro" id="IPR047266">
    <property type="entry name" value="KMT5A-like_SET"/>
</dbReference>
<keyword evidence="5" id="KW-0489">Methyltransferase</keyword>
<keyword evidence="6" id="KW-0808">Transferase</keyword>
<feature type="compositionally biased region" description="Low complexity" evidence="13">
    <location>
        <begin position="144"/>
        <end position="170"/>
    </location>
</feature>
<dbReference type="PANTHER" id="PTHR46167:SF1">
    <property type="entry name" value="N-LYSINE METHYLTRANSFERASE KMT5A"/>
    <property type="match status" value="1"/>
</dbReference>
<feature type="region of interest" description="Disordered" evidence="13">
    <location>
        <begin position="86"/>
        <end position="129"/>
    </location>
</feature>
<sequence length="469" mass="51998">MLGHLKSLRGSRGSNLALEILGPLKELDLSILIFTKNAKFPVTVYFIDKMSPPTGDDAECSSGRNLYNDGSDLELTCAQLTRQSLSPAKTPTKEMNGHVQQSVSPPKRSGLRSQIDKEESLGKENMITLNKREATQLTINCQESTAPTTRSSTSHPSTPNSPTPNNVESPQSGGPSTPHKIQALNEERLRLDSPLSPSSAFSKLKLSGLTPKKLSFNGKKIKQTRKKPPAVTISRGQLKCDKLAPKTTLAASLTTNTSTTTKSSSRIANNLTKTTSMAPRNNSINGEVKTTLRATQMTEFFPIRRSDRKPKTKLLEERQKDIEEKILSGSEEGLCIADFGAKGRGIVTTRPFKKGEFVVEYIGELIDMREAKNREERYAMDASKGCYSYYFCYQDTQYCIDATEESPYLGRLVNHSRNGNLVTKTVEVNGRPRLVLIAKKDVDADTEVMYDYGDRSKESLEHHPWLDLV</sequence>
<comment type="subcellular location">
    <subcellularLocation>
        <location evidence="2">Chromosome</location>
    </subcellularLocation>
    <subcellularLocation>
        <location evidence="1">Nucleus</location>
    </subcellularLocation>
</comment>
<dbReference type="InterPro" id="IPR001214">
    <property type="entry name" value="SET_dom"/>
</dbReference>
<evidence type="ECO:0000313" key="16">
    <source>
        <dbReference type="Proteomes" id="UP001497623"/>
    </source>
</evidence>
<evidence type="ECO:0000256" key="1">
    <source>
        <dbReference type="ARBA" id="ARBA00004123"/>
    </source>
</evidence>
<keyword evidence="8" id="KW-0156">Chromatin regulator</keyword>
<dbReference type="AlphaFoldDB" id="A0AAV2R5C7"/>
<dbReference type="PANTHER" id="PTHR46167">
    <property type="entry name" value="N-LYSINE METHYLTRANSFERASE KMT5A"/>
    <property type="match status" value="1"/>
</dbReference>